<organism evidence="2 3">
    <name type="scientific">Parapedobacter koreensis</name>
    <dbReference type="NCBI Taxonomy" id="332977"/>
    <lineage>
        <taxon>Bacteria</taxon>
        <taxon>Pseudomonadati</taxon>
        <taxon>Bacteroidota</taxon>
        <taxon>Sphingobacteriia</taxon>
        <taxon>Sphingobacteriales</taxon>
        <taxon>Sphingobacteriaceae</taxon>
        <taxon>Parapedobacter</taxon>
    </lineage>
</organism>
<evidence type="ECO:0000313" key="3">
    <source>
        <dbReference type="Proteomes" id="UP000198916"/>
    </source>
</evidence>
<gene>
    <name evidence="2" type="ORF">SAMN05421740_103573</name>
</gene>
<accession>A0A1H7MLW0</accession>
<keyword evidence="3" id="KW-1185">Reference proteome</keyword>
<dbReference type="Proteomes" id="UP000198916">
    <property type="component" value="Unassembled WGS sequence"/>
</dbReference>
<reference evidence="3" key="1">
    <citation type="submission" date="2016-10" db="EMBL/GenBank/DDBJ databases">
        <authorList>
            <person name="Varghese N."/>
            <person name="Submissions S."/>
        </authorList>
    </citation>
    <scope>NUCLEOTIDE SEQUENCE [LARGE SCALE GENOMIC DNA]</scope>
    <source>
        <strain evidence="3">Jip14</strain>
    </source>
</reference>
<name>A0A1H7MLW0_9SPHI</name>
<dbReference type="AlphaFoldDB" id="A0A1H7MLW0"/>
<sequence length="170" mass="19490">MSEQNKKIFLAICIIVPFALYCYVYYSQLIRNAPYRFSDFESIVLKYGEGDSLVNHFNSKTGIYQYLNRNDSLVTDTILLREDDLRHLHGKAAQLGFWNLPDDMTSADTTQSPASGTVRATPRFYLQFNYKEKRKTVTLDADFGGNPKMLEAAKSVVDEVIRVINDARDR</sequence>
<dbReference type="EMBL" id="FNZR01000003">
    <property type="protein sequence ID" value="SEL12300.1"/>
    <property type="molecule type" value="Genomic_DNA"/>
</dbReference>
<keyword evidence="1" id="KW-0472">Membrane</keyword>
<dbReference type="RefSeq" id="WP_245747607.1">
    <property type="nucleotide sequence ID" value="NZ_FNZR01000003.1"/>
</dbReference>
<evidence type="ECO:0000256" key="1">
    <source>
        <dbReference type="SAM" id="Phobius"/>
    </source>
</evidence>
<evidence type="ECO:0000313" key="2">
    <source>
        <dbReference type="EMBL" id="SEL12300.1"/>
    </source>
</evidence>
<proteinExistence type="predicted"/>
<keyword evidence="1" id="KW-0812">Transmembrane</keyword>
<feature type="transmembrane region" description="Helical" evidence="1">
    <location>
        <begin position="7"/>
        <end position="26"/>
    </location>
</feature>
<protein>
    <submittedName>
        <fullName evidence="2">Uncharacterized protein</fullName>
    </submittedName>
</protein>
<keyword evidence="1" id="KW-1133">Transmembrane helix</keyword>
<dbReference type="STRING" id="332977.SAMN05421740_103573"/>